<organism evidence="2 3">
    <name type="scientific">Lactobacillus selangorensis</name>
    <dbReference type="NCBI Taxonomy" id="81857"/>
    <lineage>
        <taxon>Bacteria</taxon>
        <taxon>Bacillati</taxon>
        <taxon>Bacillota</taxon>
        <taxon>Bacilli</taxon>
        <taxon>Lactobacillales</taxon>
        <taxon>Lactobacillaceae</taxon>
        <taxon>Lactobacillus</taxon>
    </lineage>
</organism>
<dbReference type="EMBL" id="JQAZ01000007">
    <property type="protein sequence ID" value="KRN30282.1"/>
    <property type="molecule type" value="Genomic_DNA"/>
</dbReference>
<name>A0A0R2FYE9_9LACO</name>
<evidence type="ECO:0000313" key="3">
    <source>
        <dbReference type="Proteomes" id="UP000051645"/>
    </source>
</evidence>
<dbReference type="EMBL" id="JQAT01000006">
    <property type="protein sequence ID" value="KRN27753.1"/>
    <property type="molecule type" value="Genomic_DNA"/>
</dbReference>
<accession>A0A0R2FYE9</accession>
<proteinExistence type="predicted"/>
<sequence>MESFFNGRRTKMAVVNPAYRADYNNHIIPVDIYKQLTDGATIHDISDYYNARQGDNETPLMIRYYKNYVPVSNVNGFYPFVEGNTGTPDEVNNLNNGNSYKTTWYGKTSDIQEGGLACLRLPAAFFPTTGVFVGHFGLMNDQTGRRYTTADVTFKVEGDGANMYIDTAPYRSDWQAFIDQAKQDKAATIQEIKDDYSNEIGPLKNQMVSLTDQAGKIQGQLNAIDFVGHGDFDKLSQEVQDQLKSGLEAAGTLQLNGSYDSAAALQAALPNGGNGLYTTTDTNHLYAWNTKDKTWSDLGGLGFGEQQKEDAYEYGLDQENFFNNSGLRIAGQTDPYKPIISSNVALSYVKEQDGYNWVRVRGTDNTSDYKGVRLDYDLSGNHSERYWIPASLDFILRSYEPGENQYRVDVVFDLTDGTKIAKNVSAFTASYNLNTNISLVAPSASQLGADQSMIASAHYNIWSDRNDGVDFKVTGARAKVIPENDVDQSPDSELSNNSLIKNADLKRGYSFGPYAANLSSVETAALLPNSWGKNWVSFTGDETTPWKGSRTYFDSEKDGNQYLNKHLTGLVRSSVAGESDYSLVVVYTTAAGSQSLVIDKVHLGAYTTRLDYVIPSAKSVGITAPVTSAHIELVTSKADHFYMQVTEWKISNLSEIDARHSDNIFALSDLSGNYNLDMVGSLGMTRSVASWGGDPWVEFKSDPMNSQDWQGAWYHYRIKDSSMSAKIGFDVVPKNLKTKSFLVTARYEWLDTSGQKQTMSISLATVKTDLMLRNGVRGLTVPSPDSQGLTGVSTVTIILNPSNRSDKDLDFLISNVHGSFEQMSPQTLATTDLHLIPSSFGLRYGKSSFNGTAADEFTDDVTHASWRGAWYGYQSDLVAYTHDATVDFKFINSAPLATRLLLSARYDSYDASGTQESLKTIYLGSVPVTGGQTLIKGIKIPSPRSQGFASGAVDHVTLIINPDNHATAGVHFWIQEIRGTLYDDSAVDASLDKQRLPVVSLQGDFDSMTADNKVMMGFKYQDHTRTIAGYSKTNWQGDSSTRFPEKNFKLKLYSDSDGDSKMKIVPSPTYVPENEFNLKVNWIQPQAARNLIVADLVREMTAARKSLDSHLAAAPNYGQVQGFPVIIMLNGLFYGLGTFNTSKSDVLFGIDEDDPKQFAIEGWNTTAANCFNSSSARIDSDDSTADFSLESDGDVTDEMTTSVNAMLKFVHESNDSDFKAGIEDYYDVDSAIDWQLIMEAAGLADEQAKNIIHVTYDGKKFHALNYDLDISWGSGWLGNNPTDNAADYLGKSQSNLLNRIVKLFPERVKARYSELKTDGILTTKNIQGKFRDFVNSVGEENYEADHARWPDKTSYDTISYQQTMRNIKERMDNLDKRVAALG</sequence>
<dbReference type="Proteomes" id="UP000051645">
    <property type="component" value="Unassembled WGS sequence"/>
</dbReference>
<dbReference type="OrthoDB" id="2330174at2"/>
<evidence type="ECO:0000313" key="4">
    <source>
        <dbReference type="Proteomes" id="UP000051751"/>
    </source>
</evidence>
<reference evidence="3 4" key="1">
    <citation type="journal article" date="2015" name="Genome Announc.">
        <title>Expanding the biotechnology potential of lactobacilli through comparative genomics of 213 strains and associated genera.</title>
        <authorList>
            <person name="Sun Z."/>
            <person name="Harris H.M."/>
            <person name="McCann A."/>
            <person name="Guo C."/>
            <person name="Argimon S."/>
            <person name="Zhang W."/>
            <person name="Yang X."/>
            <person name="Jeffery I.B."/>
            <person name="Cooney J.C."/>
            <person name="Kagawa T.F."/>
            <person name="Liu W."/>
            <person name="Song Y."/>
            <person name="Salvetti E."/>
            <person name="Wrobel A."/>
            <person name="Rasinkangas P."/>
            <person name="Parkhill J."/>
            <person name="Rea M.C."/>
            <person name="O'Sullivan O."/>
            <person name="Ritari J."/>
            <person name="Douillard F.P."/>
            <person name="Paul Ross R."/>
            <person name="Yang R."/>
            <person name="Briner A.E."/>
            <person name="Felis G.E."/>
            <person name="de Vos W.M."/>
            <person name="Barrangou R."/>
            <person name="Klaenhammer T.R."/>
            <person name="Caufield P.W."/>
            <person name="Cui Y."/>
            <person name="Zhang H."/>
            <person name="O'Toole P.W."/>
        </authorList>
    </citation>
    <scope>NUCLEOTIDE SEQUENCE [LARGE SCALE GENOMIC DNA]</scope>
    <source>
        <strain evidence="1 4">ATCC BAA-66</strain>
        <strain evidence="2 3">DSM 13344</strain>
    </source>
</reference>
<dbReference type="STRING" id="81857.IV38_GL001968"/>
<comment type="caution">
    <text evidence="2">The sequence shown here is derived from an EMBL/GenBank/DDBJ whole genome shotgun (WGS) entry which is preliminary data.</text>
</comment>
<keyword evidence="3" id="KW-1185">Reference proteome</keyword>
<protein>
    <submittedName>
        <fullName evidence="2">Uncharacterized protein</fullName>
    </submittedName>
</protein>
<gene>
    <name evidence="1" type="ORF">IV38_GL001968</name>
    <name evidence="2" type="ORF">IV40_GL001869</name>
</gene>
<evidence type="ECO:0000313" key="1">
    <source>
        <dbReference type="EMBL" id="KRN27753.1"/>
    </source>
</evidence>
<dbReference type="Proteomes" id="UP000051751">
    <property type="component" value="Unassembled WGS sequence"/>
</dbReference>
<dbReference type="Pfam" id="PF08757">
    <property type="entry name" value="CotH"/>
    <property type="match status" value="1"/>
</dbReference>
<evidence type="ECO:0000313" key="2">
    <source>
        <dbReference type="EMBL" id="KRN30282.1"/>
    </source>
</evidence>
<dbReference type="InterPro" id="IPR014867">
    <property type="entry name" value="Spore_coat_CotH_CotH2/3/7"/>
</dbReference>
<dbReference type="PATRIC" id="fig|81857.3.peg.2002"/>